<evidence type="ECO:0000256" key="1">
    <source>
        <dbReference type="SAM" id="Phobius"/>
    </source>
</evidence>
<proteinExistence type="predicted"/>
<feature type="transmembrane region" description="Helical" evidence="1">
    <location>
        <begin position="109"/>
        <end position="130"/>
    </location>
</feature>
<keyword evidence="1" id="KW-1133">Transmembrane helix</keyword>
<gene>
    <name evidence="2" type="ORF">BCR36DRAFT_366163</name>
</gene>
<comment type="caution">
    <text evidence="2">The sequence shown here is derived from an EMBL/GenBank/DDBJ whole genome shotgun (WGS) entry which is preliminary data.</text>
</comment>
<accession>A0A1Y1VML2</accession>
<evidence type="ECO:0000313" key="2">
    <source>
        <dbReference type="EMBL" id="ORX60157.1"/>
    </source>
</evidence>
<dbReference type="Proteomes" id="UP000193719">
    <property type="component" value="Unassembled WGS sequence"/>
</dbReference>
<name>A0A1Y1VML2_9FUNG</name>
<dbReference type="AlphaFoldDB" id="A0A1Y1VML2"/>
<sequence length="163" mass="19072">MQASSIHGCLCSSSLNESKSNKDNYDTKNIDVSNFIKEYCLVAEYITNQLWKALHILNYGNTFKKKYSGVLVNTTKLYIKGIDIIKKMLVFLLEIIVKYSYKRNITFSIYYSFSFFLFFSVFYSSLSFYIPVINSEGIDDKIIFYIIKCIFNYVIKDNSDIKE</sequence>
<keyword evidence="3" id="KW-1185">Reference proteome</keyword>
<evidence type="ECO:0000313" key="3">
    <source>
        <dbReference type="Proteomes" id="UP000193719"/>
    </source>
</evidence>
<reference evidence="2 3" key="1">
    <citation type="submission" date="2016-08" db="EMBL/GenBank/DDBJ databases">
        <title>Genomes of anaerobic fungi encode conserved fungal cellulosomes for biomass hydrolysis.</title>
        <authorList>
            <consortium name="DOE Joint Genome Institute"/>
            <person name="Haitjema C.H."/>
            <person name="Gilmore S.P."/>
            <person name="Henske J.K."/>
            <person name="Solomon K.V."/>
            <person name="De Groot R."/>
            <person name="Kuo A."/>
            <person name="Mondo S.J."/>
            <person name="Salamov A.A."/>
            <person name="Labutti K."/>
            <person name="Zhao Z."/>
            <person name="Chiniquy J."/>
            <person name="Barry K."/>
            <person name="Brewer H.M."/>
            <person name="Purvine S.O."/>
            <person name="Wright A.T."/>
            <person name="Boxma B."/>
            <person name="Van Alen T."/>
            <person name="Hackstein J.H."/>
            <person name="Baker S.E."/>
            <person name="Grigoriev I.V."/>
            <person name="O'Malley M.A."/>
        </authorList>
    </citation>
    <scope>NUCLEOTIDE SEQUENCE [LARGE SCALE GENOMIC DNA]</scope>
    <source>
        <strain evidence="3">finn</strain>
    </source>
</reference>
<dbReference type="OrthoDB" id="2148603at2759"/>
<protein>
    <submittedName>
        <fullName evidence="2">Uncharacterized protein</fullName>
    </submittedName>
</protein>
<reference evidence="2 3" key="2">
    <citation type="submission" date="2016-08" db="EMBL/GenBank/DDBJ databases">
        <title>Pervasive Adenine N6-methylation of Active Genes in Fungi.</title>
        <authorList>
            <consortium name="DOE Joint Genome Institute"/>
            <person name="Mondo S.J."/>
            <person name="Dannebaum R.O."/>
            <person name="Kuo R.C."/>
            <person name="Labutti K."/>
            <person name="Haridas S."/>
            <person name="Kuo A."/>
            <person name="Salamov A."/>
            <person name="Ahrendt S.R."/>
            <person name="Lipzen A."/>
            <person name="Sullivan W."/>
            <person name="Andreopoulos W.B."/>
            <person name="Clum A."/>
            <person name="Lindquist E."/>
            <person name="Daum C."/>
            <person name="Ramamoorthy G.K."/>
            <person name="Gryganskyi A."/>
            <person name="Culley D."/>
            <person name="Magnuson J.K."/>
            <person name="James T.Y."/>
            <person name="O'Malley M.A."/>
            <person name="Stajich J.E."/>
            <person name="Spatafora J.W."/>
            <person name="Visel A."/>
            <person name="Grigoriev I.V."/>
        </authorList>
    </citation>
    <scope>NUCLEOTIDE SEQUENCE [LARGE SCALE GENOMIC DNA]</scope>
    <source>
        <strain evidence="3">finn</strain>
    </source>
</reference>
<dbReference type="EMBL" id="MCFH01000002">
    <property type="protein sequence ID" value="ORX60157.1"/>
    <property type="molecule type" value="Genomic_DNA"/>
</dbReference>
<keyword evidence="1" id="KW-0812">Transmembrane</keyword>
<organism evidence="2 3">
    <name type="scientific">Piromyces finnis</name>
    <dbReference type="NCBI Taxonomy" id="1754191"/>
    <lineage>
        <taxon>Eukaryota</taxon>
        <taxon>Fungi</taxon>
        <taxon>Fungi incertae sedis</taxon>
        <taxon>Chytridiomycota</taxon>
        <taxon>Chytridiomycota incertae sedis</taxon>
        <taxon>Neocallimastigomycetes</taxon>
        <taxon>Neocallimastigales</taxon>
        <taxon>Neocallimastigaceae</taxon>
        <taxon>Piromyces</taxon>
    </lineage>
</organism>
<keyword evidence="1" id="KW-0472">Membrane</keyword>